<feature type="domain" description="RES" evidence="1">
    <location>
        <begin position="79"/>
        <end position="208"/>
    </location>
</feature>
<name>A0A9X3UJD9_9HYPH</name>
<dbReference type="InterPro" id="IPR014914">
    <property type="entry name" value="RES_dom"/>
</dbReference>
<sequence length="226" mass="24792">MTPPLTTICQQATVRLVPTAYYKPPVLAPLVDDDEELAILAEIEGLTNRRLRAQSTGLPGLDPRELAFNVWGQSYINAAFAYTRSSGNRFNDASRGAWYCAFEDLTAIEEVAFHKTRELIAINVFEEETVYQSLLAGFVGDFHDLRGSGGTPACLGEEPETAYPEGQAFAEGLRKTGSRGIIYPSVRRAGGTCLVAFHPHLVQNVRPGARWKLIWDGSPLYTAVAD</sequence>
<proteinExistence type="predicted"/>
<dbReference type="AlphaFoldDB" id="A0A9X3UJD9"/>
<dbReference type="Proteomes" id="UP001151234">
    <property type="component" value="Unassembled WGS sequence"/>
</dbReference>
<reference evidence="2" key="1">
    <citation type="submission" date="2022-11" db="EMBL/GenBank/DDBJ databases">
        <title>Draft genome sequence of Hoeflea poritis E7-10 and Hoeflea prorocentri PM5-8, separated from scleractinian coral Porites lutea and marine dinoflagellate.</title>
        <authorList>
            <person name="Zhang G."/>
            <person name="Wei Q."/>
            <person name="Cai L."/>
        </authorList>
    </citation>
    <scope>NUCLEOTIDE SEQUENCE</scope>
    <source>
        <strain evidence="2">PM5-8</strain>
    </source>
</reference>
<dbReference type="Pfam" id="PF08808">
    <property type="entry name" value="RES"/>
    <property type="match status" value="1"/>
</dbReference>
<dbReference type="EMBL" id="JAPJZI010000001">
    <property type="protein sequence ID" value="MDA5399544.1"/>
    <property type="molecule type" value="Genomic_DNA"/>
</dbReference>
<comment type="caution">
    <text evidence="2">The sequence shown here is derived from an EMBL/GenBank/DDBJ whole genome shotgun (WGS) entry which is preliminary data.</text>
</comment>
<accession>A0A9X3UJD9</accession>
<evidence type="ECO:0000313" key="3">
    <source>
        <dbReference type="Proteomes" id="UP001151234"/>
    </source>
</evidence>
<gene>
    <name evidence="2" type="ORF">OQ273_13250</name>
</gene>
<evidence type="ECO:0000259" key="1">
    <source>
        <dbReference type="SMART" id="SM00953"/>
    </source>
</evidence>
<organism evidence="2 3">
    <name type="scientific">Hoeflea prorocentri</name>
    <dbReference type="NCBI Taxonomy" id="1922333"/>
    <lineage>
        <taxon>Bacteria</taxon>
        <taxon>Pseudomonadati</taxon>
        <taxon>Pseudomonadota</taxon>
        <taxon>Alphaproteobacteria</taxon>
        <taxon>Hyphomicrobiales</taxon>
        <taxon>Rhizobiaceae</taxon>
        <taxon>Hoeflea</taxon>
    </lineage>
</organism>
<dbReference type="SMART" id="SM00953">
    <property type="entry name" value="RES"/>
    <property type="match status" value="1"/>
</dbReference>
<evidence type="ECO:0000313" key="2">
    <source>
        <dbReference type="EMBL" id="MDA5399544.1"/>
    </source>
</evidence>
<keyword evidence="3" id="KW-1185">Reference proteome</keyword>
<protein>
    <submittedName>
        <fullName evidence="2">RES family NAD+ phosphorylase</fullName>
    </submittedName>
</protein>
<dbReference type="RefSeq" id="WP_267990973.1">
    <property type="nucleotide sequence ID" value="NZ_JAPJZI010000001.1"/>
</dbReference>